<evidence type="ECO:0000313" key="1">
    <source>
        <dbReference type="Proteomes" id="UP000050741"/>
    </source>
</evidence>
<protein>
    <submittedName>
        <fullName evidence="2">I-set domain-containing protein</fullName>
    </submittedName>
</protein>
<name>A0A183CMC7_GLOPA</name>
<dbReference type="Proteomes" id="UP000050741">
    <property type="component" value="Unassembled WGS sequence"/>
</dbReference>
<accession>A0A183CMC7</accession>
<evidence type="ECO:0000313" key="2">
    <source>
        <dbReference type="WBParaSite" id="GPLIN_001403300"/>
    </source>
</evidence>
<organism evidence="1 2">
    <name type="scientific">Globodera pallida</name>
    <name type="common">Potato cyst nematode worm</name>
    <name type="synonym">Heterodera pallida</name>
    <dbReference type="NCBI Taxonomy" id="36090"/>
    <lineage>
        <taxon>Eukaryota</taxon>
        <taxon>Metazoa</taxon>
        <taxon>Ecdysozoa</taxon>
        <taxon>Nematoda</taxon>
        <taxon>Chromadorea</taxon>
        <taxon>Rhabditida</taxon>
        <taxon>Tylenchina</taxon>
        <taxon>Tylenchomorpha</taxon>
        <taxon>Tylenchoidea</taxon>
        <taxon>Heteroderidae</taxon>
        <taxon>Heteroderinae</taxon>
        <taxon>Globodera</taxon>
    </lineage>
</organism>
<dbReference type="AlphaFoldDB" id="A0A183CMC7"/>
<sequence>MASFTMSGFQSELENEGFARPKFIQALDNVVECRQDKQLVVEIKLDMAADVKWFMDGRLLKSCEEFFKDGRLHEGGGDGVHIIKVLPVNFKGLTAYPYRLMVPKVQNDCSLRVTATNEYGESESTALIRVTPEVPTCRLKVGNDQNQQQTVKARKQLEKQATFDGSYEVIDAGNALSQDIDTHSTDGLESADNDYIVPNGAISQGWVVNSSPTEHHPQQRRQFLL</sequence>
<reference evidence="1" key="1">
    <citation type="submission" date="2013-12" db="EMBL/GenBank/DDBJ databases">
        <authorList>
            <person name="Aslett M."/>
        </authorList>
    </citation>
    <scope>NUCLEOTIDE SEQUENCE [LARGE SCALE GENOMIC DNA]</scope>
    <source>
        <strain evidence="1">Lindley</strain>
    </source>
</reference>
<proteinExistence type="predicted"/>
<reference evidence="1" key="2">
    <citation type="submission" date="2014-05" db="EMBL/GenBank/DDBJ databases">
        <title>The genome and life-stage specific transcriptomes of Globodera pallida elucidate key aspects of plant parasitism by a cyst nematode.</title>
        <authorList>
            <person name="Cotton J.A."/>
            <person name="Lilley C.J."/>
            <person name="Jones L.M."/>
            <person name="Kikuchi T."/>
            <person name="Reid A.J."/>
            <person name="Thorpe P."/>
            <person name="Tsai I.J."/>
            <person name="Beasley H."/>
            <person name="Blok V."/>
            <person name="Cock P.J.A."/>
            <person name="Van den Akker S.E."/>
            <person name="Holroyd N."/>
            <person name="Hunt M."/>
            <person name="Mantelin S."/>
            <person name="Naghra H."/>
            <person name="Pain A."/>
            <person name="Palomares-Rius J.E."/>
            <person name="Zarowiecki M."/>
            <person name="Berriman M."/>
            <person name="Jones J.T."/>
            <person name="Urwin P.E."/>
        </authorList>
    </citation>
    <scope>NUCLEOTIDE SEQUENCE [LARGE SCALE GENOMIC DNA]</scope>
    <source>
        <strain evidence="1">Lindley</strain>
    </source>
</reference>
<reference evidence="2" key="3">
    <citation type="submission" date="2016-06" db="UniProtKB">
        <authorList>
            <consortium name="WormBaseParasite"/>
        </authorList>
    </citation>
    <scope>IDENTIFICATION</scope>
</reference>
<dbReference type="WBParaSite" id="GPLIN_001403300">
    <property type="protein sequence ID" value="GPLIN_001403300"/>
    <property type="gene ID" value="GPLIN_001403300"/>
</dbReference>
<keyword evidence="1" id="KW-1185">Reference proteome</keyword>